<reference evidence="1" key="2">
    <citation type="journal article" date="2021" name="PeerJ">
        <title>Extensive microbial diversity within the chicken gut microbiome revealed by metagenomics and culture.</title>
        <authorList>
            <person name="Gilroy R."/>
            <person name="Ravi A."/>
            <person name="Getino M."/>
            <person name="Pursley I."/>
            <person name="Horton D.L."/>
            <person name="Alikhan N.F."/>
            <person name="Baker D."/>
            <person name="Gharbi K."/>
            <person name="Hall N."/>
            <person name="Watson M."/>
            <person name="Adriaenssens E.M."/>
            <person name="Foster-Nyarko E."/>
            <person name="Jarju S."/>
            <person name="Secka A."/>
            <person name="Antonio M."/>
            <person name="Oren A."/>
            <person name="Chaudhuri R.R."/>
            <person name="La Ragione R."/>
            <person name="Hildebrand F."/>
            <person name="Pallen M.J."/>
        </authorList>
    </citation>
    <scope>NUCLEOTIDE SEQUENCE</scope>
    <source>
        <strain evidence="1">ChiBcec2-4451</strain>
    </source>
</reference>
<sequence length="123" mass="14313">MRKRKTSGLLFPKAGAKKKRRIRHPPSILQEKDGRCFLCMLLDNNNIYWPDLERHHVFGGSNRTASEEEGLTVYLCPRHHRTGPAGVHNSRKTDLIVKGYAEAAWEQNHTPEEFREKFGRNYL</sequence>
<comment type="caution">
    <text evidence="1">The sequence shown here is derived from an EMBL/GenBank/DDBJ whole genome shotgun (WGS) entry which is preliminary data.</text>
</comment>
<proteinExistence type="predicted"/>
<dbReference type="EMBL" id="DVON01000170">
    <property type="protein sequence ID" value="HIV13029.1"/>
    <property type="molecule type" value="Genomic_DNA"/>
</dbReference>
<protein>
    <submittedName>
        <fullName evidence="1">Uncharacterized protein</fullName>
    </submittedName>
</protein>
<reference evidence="1" key="1">
    <citation type="submission" date="2020-10" db="EMBL/GenBank/DDBJ databases">
        <authorList>
            <person name="Gilroy R."/>
        </authorList>
    </citation>
    <scope>NUCLEOTIDE SEQUENCE</scope>
    <source>
        <strain evidence="1">ChiBcec2-4451</strain>
    </source>
</reference>
<organism evidence="1 2">
    <name type="scientific">Candidatus Pullilachnospira stercoravium</name>
    <dbReference type="NCBI Taxonomy" id="2840913"/>
    <lineage>
        <taxon>Bacteria</taxon>
        <taxon>Bacillati</taxon>
        <taxon>Bacillota</taxon>
        <taxon>Clostridia</taxon>
        <taxon>Lachnospirales</taxon>
        <taxon>Lachnospiraceae</taxon>
        <taxon>Lachnospiraceae incertae sedis</taxon>
        <taxon>Candidatus Pullilachnospira</taxon>
    </lineage>
</organism>
<gene>
    <name evidence="1" type="ORF">IAA63_07815</name>
</gene>
<dbReference type="Proteomes" id="UP000886723">
    <property type="component" value="Unassembled WGS sequence"/>
</dbReference>
<dbReference type="Gene3D" id="3.30.40.190">
    <property type="match status" value="1"/>
</dbReference>
<evidence type="ECO:0000313" key="1">
    <source>
        <dbReference type="EMBL" id="HIV13029.1"/>
    </source>
</evidence>
<dbReference type="AlphaFoldDB" id="A0A9D1NVV8"/>
<name>A0A9D1NVV8_9FIRM</name>
<accession>A0A9D1NVV8</accession>
<evidence type="ECO:0000313" key="2">
    <source>
        <dbReference type="Proteomes" id="UP000886723"/>
    </source>
</evidence>